<comment type="caution">
    <text evidence="1">The sequence shown here is derived from an EMBL/GenBank/DDBJ whole genome shotgun (WGS) entry which is preliminary data.</text>
</comment>
<sequence length="73" mass="8719">ARLKRLSLLARFKKPVAYRFMLNFPFNKRLSDMQAVDLERNVSRDEIRLAVWNCGENKSPGPDGYTFEFFRKY</sequence>
<keyword evidence="1" id="KW-0695">RNA-directed DNA polymerase</keyword>
<evidence type="ECO:0000313" key="1">
    <source>
        <dbReference type="EMBL" id="GFD02548.1"/>
    </source>
</evidence>
<keyword evidence="1" id="KW-0548">Nucleotidyltransferase</keyword>
<reference evidence="1" key="1">
    <citation type="journal article" date="2019" name="Sci. Rep.">
        <title>Draft genome of Tanacetum cinerariifolium, the natural source of mosquito coil.</title>
        <authorList>
            <person name="Yamashiro T."/>
            <person name="Shiraishi A."/>
            <person name="Satake H."/>
            <person name="Nakayama K."/>
        </authorList>
    </citation>
    <scope>NUCLEOTIDE SEQUENCE</scope>
</reference>
<feature type="non-terminal residue" evidence="1">
    <location>
        <position position="1"/>
    </location>
</feature>
<dbReference type="EMBL" id="BKCJ011198802">
    <property type="protein sequence ID" value="GFD02548.1"/>
    <property type="molecule type" value="Genomic_DNA"/>
</dbReference>
<keyword evidence="1" id="KW-0808">Transferase</keyword>
<proteinExistence type="predicted"/>
<dbReference type="AlphaFoldDB" id="A0A699SZR2"/>
<accession>A0A699SZR2</accession>
<gene>
    <name evidence="1" type="ORF">Tci_874517</name>
</gene>
<protein>
    <submittedName>
        <fullName evidence="1">RNA-directed DNA polymerase, eukaryota</fullName>
    </submittedName>
</protein>
<name>A0A699SZR2_TANCI</name>
<dbReference type="GO" id="GO:0003964">
    <property type="term" value="F:RNA-directed DNA polymerase activity"/>
    <property type="evidence" value="ECO:0007669"/>
    <property type="project" value="UniProtKB-KW"/>
</dbReference>
<organism evidence="1">
    <name type="scientific">Tanacetum cinerariifolium</name>
    <name type="common">Dalmatian daisy</name>
    <name type="synonym">Chrysanthemum cinerariifolium</name>
    <dbReference type="NCBI Taxonomy" id="118510"/>
    <lineage>
        <taxon>Eukaryota</taxon>
        <taxon>Viridiplantae</taxon>
        <taxon>Streptophyta</taxon>
        <taxon>Embryophyta</taxon>
        <taxon>Tracheophyta</taxon>
        <taxon>Spermatophyta</taxon>
        <taxon>Magnoliopsida</taxon>
        <taxon>eudicotyledons</taxon>
        <taxon>Gunneridae</taxon>
        <taxon>Pentapetalae</taxon>
        <taxon>asterids</taxon>
        <taxon>campanulids</taxon>
        <taxon>Asterales</taxon>
        <taxon>Asteraceae</taxon>
        <taxon>Asteroideae</taxon>
        <taxon>Anthemideae</taxon>
        <taxon>Anthemidinae</taxon>
        <taxon>Tanacetum</taxon>
    </lineage>
</organism>